<sequence length="637" mass="73474">MRLHLTELPVQQFMDDFVAGPDPTDAVRATFEKPQEIGDRFKTGLSYLHFCAFLNSVLDSCAAETQDDKLVVKVTSRWEDTSELQTELMRSKQEYRPDLIIYPTTNMARKAYTLSKTDLQTLHIKKYIEHKARTSWAWALLPIQFVLEYTENLSVPFSFGSDTFFRTMDSDDWDPCLDKISQFIVYQKYARLLRWDRVGAVVSSSFDFVDNSTIVEKFFYRFGRMNREQRGFDPTVSFARPDYVQEMYSVREKLSDYQKECFSDTFGDDAIAATWPIYEVCMREDDFVKPDLISSARVEESAERFETAGGCNDRAGEQGSGLGQDKYLRFLVGKPRVTSSSLIGRATKGFVAYDIYLKRLVFLKDIWRVKSRSAVTELQVIETPGKRQTVAWGILHDWDMCAYKEVMEKDGAWGNRVGTWQFMSALLLKDPKKRNEVSDDIESFVHLINWLMLRFHPHNFSADGLRHHVKQEYEDHYIDDDNAKIGGRWKLLHIECGKVEFYPRSEVLQLLTQSLGAMCTRHYGTLVPYLRRLENLNSSPRESEQQPKGSPMLSDHSVILDILEELHEFEPSGDKCDDQFKWLRPEVLTPFLSGNSSSTYILASESSVSVGRKRSRGSMDPESLQVHRAKRAKVSGT</sequence>
<dbReference type="EMBL" id="HE797349">
    <property type="protein sequence ID" value="CCM06473.1"/>
    <property type="molecule type" value="Genomic_DNA"/>
</dbReference>
<protein>
    <recommendedName>
        <fullName evidence="4">Fungal-type protein kinase domain-containing protein</fullName>
    </recommendedName>
</protein>
<dbReference type="OrthoDB" id="2802734at2759"/>
<gene>
    <name evidence="2" type="ORF">FIBRA_08740</name>
</gene>
<proteinExistence type="predicted"/>
<name>J4GI54_9APHY</name>
<reference evidence="2 3" key="1">
    <citation type="journal article" date="2012" name="Appl. Environ. Microbiol.">
        <title>Short-read sequencing for genomic analysis of the brown rot fungus Fibroporia radiculosa.</title>
        <authorList>
            <person name="Tang J.D."/>
            <person name="Perkins A.D."/>
            <person name="Sonstegard T.S."/>
            <person name="Schroeder S.G."/>
            <person name="Burgess S.C."/>
            <person name="Diehl S.V."/>
        </authorList>
    </citation>
    <scope>NUCLEOTIDE SEQUENCE [LARGE SCALE GENOMIC DNA]</scope>
    <source>
        <strain evidence="2 3">TFFH 294</strain>
    </source>
</reference>
<evidence type="ECO:0008006" key="4">
    <source>
        <dbReference type="Google" id="ProtNLM"/>
    </source>
</evidence>
<feature type="region of interest" description="Disordered" evidence="1">
    <location>
        <begin position="605"/>
        <end position="637"/>
    </location>
</feature>
<dbReference type="HOGENOM" id="CLU_006410_4_2_1"/>
<dbReference type="RefSeq" id="XP_012185756.1">
    <property type="nucleotide sequence ID" value="XM_012330366.1"/>
</dbReference>
<dbReference type="STRING" id="599839.J4GI54"/>
<dbReference type="AlphaFoldDB" id="J4GI54"/>
<dbReference type="InParanoid" id="J4GI54"/>
<dbReference type="GeneID" id="24101373"/>
<evidence type="ECO:0000313" key="2">
    <source>
        <dbReference type="EMBL" id="CCM06473.1"/>
    </source>
</evidence>
<dbReference type="Proteomes" id="UP000006352">
    <property type="component" value="Unassembled WGS sequence"/>
</dbReference>
<feature type="compositionally biased region" description="Basic residues" evidence="1">
    <location>
        <begin position="627"/>
        <end position="637"/>
    </location>
</feature>
<keyword evidence="3" id="KW-1185">Reference proteome</keyword>
<accession>J4GI54</accession>
<evidence type="ECO:0000313" key="3">
    <source>
        <dbReference type="Proteomes" id="UP000006352"/>
    </source>
</evidence>
<evidence type="ECO:0000256" key="1">
    <source>
        <dbReference type="SAM" id="MobiDB-lite"/>
    </source>
</evidence>
<organism evidence="2 3">
    <name type="scientific">Fibroporia radiculosa</name>
    <dbReference type="NCBI Taxonomy" id="599839"/>
    <lineage>
        <taxon>Eukaryota</taxon>
        <taxon>Fungi</taxon>
        <taxon>Dikarya</taxon>
        <taxon>Basidiomycota</taxon>
        <taxon>Agaricomycotina</taxon>
        <taxon>Agaricomycetes</taxon>
        <taxon>Polyporales</taxon>
        <taxon>Fibroporiaceae</taxon>
        <taxon>Fibroporia</taxon>
    </lineage>
</organism>